<keyword evidence="4" id="KW-0812">Transmembrane</keyword>
<comment type="caution">
    <text evidence="8">The sequence shown here is derived from an EMBL/GenBank/DDBJ whole genome shotgun (WGS) entry which is preliminary data.</text>
</comment>
<proteinExistence type="inferred from homology"/>
<evidence type="ECO:0000256" key="4">
    <source>
        <dbReference type="ARBA" id="ARBA00022692"/>
    </source>
</evidence>
<evidence type="ECO:0000256" key="2">
    <source>
        <dbReference type="ARBA" id="ARBA00010666"/>
    </source>
</evidence>
<dbReference type="GO" id="GO:0005975">
    <property type="term" value="P:carbohydrate metabolic process"/>
    <property type="evidence" value="ECO:0007669"/>
    <property type="project" value="UniProtKB-ARBA"/>
</dbReference>
<keyword evidence="5" id="KW-1133">Transmembrane helix</keyword>
<sequence length="823" mass="95588">MMADQKLKESPTHEITTYINIENAKIGAFFLIIGFTIYHGSINIRYGSDSCKWLLSDGRFQGYNAWQPYGCMMHKYTKSNSRDCMHYISYWGGKNHFVFLGDSRIRQLYTKFVSELSQDEEKEVEDPEHPVHRDMHFEDNAINLKVDFLWQPMVNKSMYEIYQEWGRVESRKRPNVVVTGSATWSIKQNNGSKTALENFKMNMTFLHRLFPKLGNKTNIYWMLQDPVIESKLSSNRSMLTNRQIDEYNRATLHTLRDTNSKATLWSSSRLVAQGYNRDSVDGLHLGPVALNIDFQMLVNRYCNDHMNYNDGTCCRSMEPITVVQLITASVFGLSILISAVLVIYQRKYNRRSGAKARAGVEGPDATMIENGKRKVLEAPTMKESKSELFNNFYTISTSIAKLGIIMAYIFICDRTNFFMKENKYYTHVNFFLPFSYFMILGFFFTDDTDQTSILHRDQTDEWKGWMQLVILIYHITGASGQIPIYMQVRVLVSSYLFMTGYGHFIYFWKKGDYGFVRFCSVMFRMNLLVIVLCFVMNRPYQFYYFVPLVSFWFMVVYVVMAIWPHVTEKSTLEYKRHYFYMVAKFLIVVTAMSLLYASELVFEKIFLVHPIKSLFVSSDDSIHEWHFRWWLDRYSVTYGMGFAFAIILLKRFKFIDDSHRDSLFSPAVSWSLAGLSVLGLGGYAVFTSLCRSKQECNNVHAYISLIPIISFVLLRNIPGWLRTRYSSFFAWFGKISLELFISQYHVWLAADTHGVLVLIPSYPVLNICVTSFIFVCVAHEISKLTGVLAKYAVPKDWKSLLRNLIIFLAILSPIAATHGVLGF</sequence>
<evidence type="ECO:0000256" key="5">
    <source>
        <dbReference type="ARBA" id="ARBA00022989"/>
    </source>
</evidence>
<keyword evidence="9" id="KW-1185">Reference proteome</keyword>
<dbReference type="OrthoDB" id="1932925at2759"/>
<reference evidence="8" key="1">
    <citation type="submission" date="2022-03" db="EMBL/GenBank/DDBJ databases">
        <authorList>
            <person name="Martin C."/>
        </authorList>
    </citation>
    <scope>NUCLEOTIDE SEQUENCE</scope>
</reference>
<dbReference type="Pfam" id="PF07779">
    <property type="entry name" value="Cas1_AcylT"/>
    <property type="match status" value="1"/>
</dbReference>
<keyword evidence="3" id="KW-0808">Transferase</keyword>
<evidence type="ECO:0000313" key="9">
    <source>
        <dbReference type="Proteomes" id="UP000749559"/>
    </source>
</evidence>
<name>A0A8J1Y526_OWEFU</name>
<evidence type="ECO:0000256" key="1">
    <source>
        <dbReference type="ARBA" id="ARBA00004141"/>
    </source>
</evidence>
<dbReference type="PANTHER" id="PTHR13533">
    <property type="entry name" value="N-ACETYLNEURAMINATE 9-O-ACETYLTRANSFERASE"/>
    <property type="match status" value="1"/>
</dbReference>
<gene>
    <name evidence="8" type="ORF">OFUS_LOCUS14423</name>
</gene>
<dbReference type="AlphaFoldDB" id="A0A8J1Y526"/>
<evidence type="ECO:0000313" key="8">
    <source>
        <dbReference type="EMBL" id="CAH1788984.1"/>
    </source>
</evidence>
<dbReference type="EMBL" id="CAIIXF020000007">
    <property type="protein sequence ID" value="CAH1788984.1"/>
    <property type="molecule type" value="Genomic_DNA"/>
</dbReference>
<dbReference type="Proteomes" id="UP000749559">
    <property type="component" value="Unassembled WGS sequence"/>
</dbReference>
<dbReference type="PANTHER" id="PTHR13533:SF1">
    <property type="entry name" value="N-ACETYLNEURAMINATE 9-O-ACETYLTRANSFERASE"/>
    <property type="match status" value="1"/>
</dbReference>
<evidence type="ECO:0000256" key="3">
    <source>
        <dbReference type="ARBA" id="ARBA00022679"/>
    </source>
</evidence>
<dbReference type="InterPro" id="IPR012419">
    <property type="entry name" value="Cas1_AcylTrans_dom"/>
</dbReference>
<comment type="similarity">
    <text evidence="2">Belongs to the PC-esterase family. CASD1 subfamily.</text>
</comment>
<comment type="subcellular location">
    <subcellularLocation>
        <location evidence="1">Membrane</location>
        <topology evidence="1">Multi-pass membrane protein</topology>
    </subcellularLocation>
</comment>
<evidence type="ECO:0000256" key="6">
    <source>
        <dbReference type="ARBA" id="ARBA00023136"/>
    </source>
</evidence>
<keyword evidence="6" id="KW-0472">Membrane</keyword>
<accession>A0A8J1Y526</accession>
<protein>
    <submittedName>
        <fullName evidence="8">Uncharacterized protein</fullName>
    </submittedName>
</protein>
<keyword evidence="7" id="KW-0325">Glycoprotein</keyword>
<dbReference type="GO" id="GO:0016020">
    <property type="term" value="C:membrane"/>
    <property type="evidence" value="ECO:0007669"/>
    <property type="project" value="UniProtKB-SubCell"/>
</dbReference>
<evidence type="ECO:0000256" key="7">
    <source>
        <dbReference type="ARBA" id="ARBA00023180"/>
    </source>
</evidence>
<dbReference type="GO" id="GO:0005794">
    <property type="term" value="C:Golgi apparatus"/>
    <property type="evidence" value="ECO:0007669"/>
    <property type="project" value="UniProtKB-ARBA"/>
</dbReference>
<organism evidence="8 9">
    <name type="scientific">Owenia fusiformis</name>
    <name type="common">Polychaete worm</name>
    <dbReference type="NCBI Taxonomy" id="6347"/>
    <lineage>
        <taxon>Eukaryota</taxon>
        <taxon>Metazoa</taxon>
        <taxon>Spiralia</taxon>
        <taxon>Lophotrochozoa</taxon>
        <taxon>Annelida</taxon>
        <taxon>Polychaeta</taxon>
        <taxon>Sedentaria</taxon>
        <taxon>Canalipalpata</taxon>
        <taxon>Sabellida</taxon>
        <taxon>Oweniida</taxon>
        <taxon>Oweniidae</taxon>
        <taxon>Owenia</taxon>
    </lineage>
</organism>
<dbReference type="GO" id="GO:0016740">
    <property type="term" value="F:transferase activity"/>
    <property type="evidence" value="ECO:0007669"/>
    <property type="project" value="UniProtKB-KW"/>
</dbReference>